<proteinExistence type="predicted"/>
<accession>A0A816P3L5</accession>
<name>A0A816P3L5_BRANA</name>
<dbReference type="EMBL" id="HG994363">
    <property type="protein sequence ID" value="CAF2043801.1"/>
    <property type="molecule type" value="Genomic_DNA"/>
</dbReference>
<protein>
    <submittedName>
        <fullName evidence="1">(rape) hypothetical protein</fullName>
    </submittedName>
</protein>
<organism evidence="1">
    <name type="scientific">Brassica napus</name>
    <name type="common">Rape</name>
    <dbReference type="NCBI Taxonomy" id="3708"/>
    <lineage>
        <taxon>Eukaryota</taxon>
        <taxon>Viridiplantae</taxon>
        <taxon>Streptophyta</taxon>
        <taxon>Embryophyta</taxon>
        <taxon>Tracheophyta</taxon>
        <taxon>Spermatophyta</taxon>
        <taxon>Magnoliopsida</taxon>
        <taxon>eudicotyledons</taxon>
        <taxon>Gunneridae</taxon>
        <taxon>Pentapetalae</taxon>
        <taxon>rosids</taxon>
        <taxon>malvids</taxon>
        <taxon>Brassicales</taxon>
        <taxon>Brassicaceae</taxon>
        <taxon>Brassiceae</taxon>
        <taxon>Brassica</taxon>
    </lineage>
</organism>
<evidence type="ECO:0000313" key="1">
    <source>
        <dbReference type="EMBL" id="CAF2043801.1"/>
    </source>
</evidence>
<dbReference type="Proteomes" id="UP001295469">
    <property type="component" value="Chromosome A09"/>
</dbReference>
<gene>
    <name evidence="1" type="ORF">DARMORV10_A09P31980.1</name>
</gene>
<dbReference type="AlphaFoldDB" id="A0A816P3L5"/>
<sequence length="96" mass="10992">MTQNNNTHETDEKLGDVIGQIVNFESLENRMIKGKDNMRLLIELRDQKLCYVKEWKGAYSISSGYISTHILLNPTLDLIDQFKARFGSLVVGDVFL</sequence>
<reference evidence="1" key="1">
    <citation type="submission" date="2021-01" db="EMBL/GenBank/DDBJ databases">
        <authorList>
            <consortium name="Genoscope - CEA"/>
            <person name="William W."/>
        </authorList>
    </citation>
    <scope>NUCLEOTIDE SEQUENCE</scope>
</reference>